<feature type="transmembrane region" description="Helical" evidence="1">
    <location>
        <begin position="46"/>
        <end position="71"/>
    </location>
</feature>
<name>A0A2A6DX13_9BACL</name>
<dbReference type="Proteomes" id="UP000243688">
    <property type="component" value="Unassembled WGS sequence"/>
</dbReference>
<keyword evidence="1" id="KW-0472">Membrane</keyword>
<dbReference type="EMBL" id="MOXJ01000047">
    <property type="protein sequence ID" value="PDO09304.1"/>
    <property type="molecule type" value="Genomic_DNA"/>
</dbReference>
<sequence>MDAAGCLLIASGFITFGWMAFLYLFLNGFVLGTSIAEQLATGMEPFRIVLLLAPHGIFEIPALIMSGAVGLKSLDILFRAMVRPARDVFVCGIKDTGLSLMTIVVFLVAAAWIETYITLLFKSILG</sequence>
<feature type="transmembrane region" description="Helical" evidence="1">
    <location>
        <begin position="7"/>
        <end position="26"/>
    </location>
</feature>
<gene>
    <name evidence="2" type="ORF">BLM47_13230</name>
</gene>
<feature type="transmembrane region" description="Helical" evidence="1">
    <location>
        <begin position="92"/>
        <end position="113"/>
    </location>
</feature>
<keyword evidence="1" id="KW-0812">Transmembrane</keyword>
<evidence type="ECO:0008006" key="4">
    <source>
        <dbReference type="Google" id="ProtNLM"/>
    </source>
</evidence>
<evidence type="ECO:0000313" key="2">
    <source>
        <dbReference type="EMBL" id="PDO09304.1"/>
    </source>
</evidence>
<evidence type="ECO:0000256" key="1">
    <source>
        <dbReference type="SAM" id="Phobius"/>
    </source>
</evidence>
<evidence type="ECO:0000313" key="3">
    <source>
        <dbReference type="Proteomes" id="UP000243688"/>
    </source>
</evidence>
<organism evidence="2 3">
    <name type="scientific">Candidatus Reconcilbacillus cellulovorans</name>
    <dbReference type="NCBI Taxonomy" id="1906605"/>
    <lineage>
        <taxon>Bacteria</taxon>
        <taxon>Bacillati</taxon>
        <taxon>Bacillota</taxon>
        <taxon>Bacilli</taxon>
        <taxon>Bacillales</taxon>
        <taxon>Paenibacillaceae</taxon>
        <taxon>Candidatus Reconcilbacillus</taxon>
    </lineage>
</organism>
<dbReference type="AlphaFoldDB" id="A0A2A6DX13"/>
<keyword evidence="1" id="KW-1133">Transmembrane helix</keyword>
<dbReference type="Pfam" id="PF01944">
    <property type="entry name" value="SpoIIM"/>
    <property type="match status" value="1"/>
</dbReference>
<comment type="caution">
    <text evidence="2">The sequence shown here is derived from an EMBL/GenBank/DDBJ whole genome shotgun (WGS) entry which is preliminary data.</text>
</comment>
<protein>
    <recommendedName>
        <fullName evidence="4">Stage II sporulation protein M</fullName>
    </recommendedName>
</protein>
<dbReference type="InterPro" id="IPR002798">
    <property type="entry name" value="SpoIIM-like"/>
</dbReference>
<reference evidence="2 3" key="1">
    <citation type="submission" date="2016-12" db="EMBL/GenBank/DDBJ databases">
        <title>Candidatus Reconcilibacillus cellulovorans genome.</title>
        <authorList>
            <person name="Kolinko S."/>
            <person name="Wu Y.-W."/>
            <person name="Tachea F."/>
            <person name="Denzel E."/>
            <person name="Hiras J."/>
            <person name="Baecker N."/>
            <person name="Chan L.J."/>
            <person name="Eichorst S.A."/>
            <person name="Frey D."/>
            <person name="Adams P.D."/>
            <person name="Pray T."/>
            <person name="Tanjore D."/>
            <person name="Petzold C.J."/>
            <person name="Gladden J.M."/>
            <person name="Simmons B.A."/>
            <person name="Singer S.W."/>
        </authorList>
    </citation>
    <scope>NUCLEOTIDE SEQUENCE [LARGE SCALE GENOMIC DNA]</scope>
    <source>
        <strain evidence="2">JTherm</strain>
    </source>
</reference>
<proteinExistence type="predicted"/>
<accession>A0A2A6DX13</accession>